<dbReference type="STRING" id="89065.SAMN05216605_12326"/>
<evidence type="ECO:0000313" key="1">
    <source>
        <dbReference type="EMBL" id="SDJ19352.1"/>
    </source>
</evidence>
<dbReference type="RefSeq" id="WP_074758571.1">
    <property type="nucleotide sequence ID" value="NZ_FNCO01000023.1"/>
</dbReference>
<dbReference type="Proteomes" id="UP000182894">
    <property type="component" value="Unassembled WGS sequence"/>
</dbReference>
<name>A0A1G8RQY7_9PSED</name>
<dbReference type="OrthoDB" id="7033379at2"/>
<dbReference type="AlphaFoldDB" id="A0A1G8RQY7"/>
<reference evidence="2" key="1">
    <citation type="submission" date="2016-10" db="EMBL/GenBank/DDBJ databases">
        <authorList>
            <person name="Varghese N."/>
            <person name="Submissions S."/>
        </authorList>
    </citation>
    <scope>NUCLEOTIDE SEQUENCE [LARGE SCALE GENOMIC DNA]</scope>
    <source>
        <strain evidence="2">ATCC 700689</strain>
    </source>
</reference>
<gene>
    <name evidence="1" type="ORF">SAMN05216605_12326</name>
</gene>
<accession>A0A1G8RQY7</accession>
<keyword evidence="2" id="KW-1185">Reference proteome</keyword>
<evidence type="ECO:0000313" key="2">
    <source>
        <dbReference type="Proteomes" id="UP000182894"/>
    </source>
</evidence>
<dbReference type="EMBL" id="FNCO01000023">
    <property type="protein sequence ID" value="SDJ19352.1"/>
    <property type="molecule type" value="Genomic_DNA"/>
</dbReference>
<proteinExistence type="predicted"/>
<protein>
    <submittedName>
        <fullName evidence="1">Uncharacterized protein</fullName>
    </submittedName>
</protein>
<organism evidence="1 2">
    <name type="scientific">Pseudomonas abietaniphila</name>
    <dbReference type="NCBI Taxonomy" id="89065"/>
    <lineage>
        <taxon>Bacteria</taxon>
        <taxon>Pseudomonadati</taxon>
        <taxon>Pseudomonadota</taxon>
        <taxon>Gammaproteobacteria</taxon>
        <taxon>Pseudomonadales</taxon>
        <taxon>Pseudomonadaceae</taxon>
        <taxon>Pseudomonas</taxon>
    </lineage>
</organism>
<sequence>MDSEPFIFSSSDRALQWVDLCSKALAAPREDVATMLANLCCFGSWDVMIYAIESLPPSSTDEELDLPGVVARLKHQMLVLTNEYGLDELLASFLLAHLSPTSNRQYKAFTAEDDPELTPQSRAAFHAVFSREEDGGGESGDGKIDVSVIPFMTHPDPYRCSVVMDLCGETSPPNWEWIFDRLGWDFDFCDEEHPDLDEPACLIFDDELGDVPIYFTGLYGPPLDCATLESDRANRLQRAMCVGDFLTYRQDCAGVALLLKRWPQAKQIGDQVFCHIGSAYERESNSWRDLLCNMRCTSISRLLELNKAVVDINAGHNAIADGHGHFLQLSSVSLSGIDPEDLEVLIEEGRITLVQSTHQDSGWTLQRYLIDGIDL</sequence>